<evidence type="ECO:0000256" key="4">
    <source>
        <dbReference type="ARBA" id="ARBA00009352"/>
    </source>
</evidence>
<dbReference type="Gene3D" id="1.10.3450.40">
    <property type="entry name" value="Signal recognition particle, SRP68 subunit, RNA-binding domain"/>
    <property type="match status" value="1"/>
</dbReference>
<keyword evidence="14" id="KW-1185">Reference proteome</keyword>
<dbReference type="GO" id="GO:0005783">
    <property type="term" value="C:endoplasmic reticulum"/>
    <property type="evidence" value="ECO:0007669"/>
    <property type="project" value="UniProtKB-SubCell"/>
</dbReference>
<evidence type="ECO:0000256" key="7">
    <source>
        <dbReference type="ARBA" id="ARBA00022884"/>
    </source>
</evidence>
<evidence type="ECO:0000256" key="9">
    <source>
        <dbReference type="ARBA" id="ARBA00023242"/>
    </source>
</evidence>
<evidence type="ECO:0000256" key="11">
    <source>
        <dbReference type="ARBA" id="ARBA00029498"/>
    </source>
</evidence>
<evidence type="ECO:0000313" key="14">
    <source>
        <dbReference type="Proteomes" id="UP000093000"/>
    </source>
</evidence>
<dbReference type="PANTHER" id="PTHR12860:SF0">
    <property type="entry name" value="SIGNAL RECOGNITION PARTICLE SUBUNIT SRP68"/>
    <property type="match status" value="1"/>
</dbReference>
<keyword evidence="10" id="KW-0687">Ribonucleoprotein</keyword>
<keyword evidence="7" id="KW-0694">RNA-binding</keyword>
<dbReference type="GO" id="GO:0030942">
    <property type="term" value="F:endoplasmic reticulum signal peptide binding"/>
    <property type="evidence" value="ECO:0007669"/>
    <property type="project" value="InterPro"/>
</dbReference>
<organism evidence="13 14">
    <name type="scientific">Choanephora cucurbitarum</name>
    <dbReference type="NCBI Taxonomy" id="101091"/>
    <lineage>
        <taxon>Eukaryota</taxon>
        <taxon>Fungi</taxon>
        <taxon>Fungi incertae sedis</taxon>
        <taxon>Mucoromycota</taxon>
        <taxon>Mucoromycotina</taxon>
        <taxon>Mucoromycetes</taxon>
        <taxon>Mucorales</taxon>
        <taxon>Mucorineae</taxon>
        <taxon>Choanephoraceae</taxon>
        <taxon>Choanephoroideae</taxon>
        <taxon>Choanephora</taxon>
    </lineage>
</organism>
<keyword evidence="6" id="KW-0256">Endoplasmic reticulum</keyword>
<dbReference type="PIRSF" id="PIRSF038995">
    <property type="entry name" value="SRP68"/>
    <property type="match status" value="1"/>
</dbReference>
<keyword evidence="8" id="KW-0733">Signal recognition particle</keyword>
<dbReference type="GO" id="GO:0005047">
    <property type="term" value="F:signal recognition particle binding"/>
    <property type="evidence" value="ECO:0007669"/>
    <property type="project" value="InterPro"/>
</dbReference>
<evidence type="ECO:0000313" key="13">
    <source>
        <dbReference type="EMBL" id="OBZ86209.1"/>
    </source>
</evidence>
<keyword evidence="9" id="KW-0539">Nucleus</keyword>
<keyword evidence="5" id="KW-0963">Cytoplasm</keyword>
<evidence type="ECO:0000256" key="1">
    <source>
        <dbReference type="ARBA" id="ARBA00004240"/>
    </source>
</evidence>
<dbReference type="EMBL" id="LUGH01000319">
    <property type="protein sequence ID" value="OBZ86209.1"/>
    <property type="molecule type" value="Genomic_DNA"/>
</dbReference>
<dbReference type="Proteomes" id="UP000093000">
    <property type="component" value="Unassembled WGS sequence"/>
</dbReference>
<evidence type="ECO:0000256" key="2">
    <source>
        <dbReference type="ARBA" id="ARBA00004496"/>
    </source>
</evidence>
<evidence type="ECO:0000256" key="12">
    <source>
        <dbReference type="ARBA" id="ARBA00083741"/>
    </source>
</evidence>
<protein>
    <recommendedName>
        <fullName evidence="11">Signal recognition particle subunit SRP68</fullName>
    </recommendedName>
    <alternativeName>
        <fullName evidence="12">Signal recognition particle 68 kDa protein</fullName>
    </alternativeName>
</protein>
<evidence type="ECO:0000256" key="5">
    <source>
        <dbReference type="ARBA" id="ARBA00022490"/>
    </source>
</evidence>
<accession>A0A1C7NBS7</accession>
<dbReference type="FunFam" id="1.10.3450.40:FF:000001">
    <property type="entry name" value="Signal recognition particle subunit SRP68"/>
    <property type="match status" value="1"/>
</dbReference>
<evidence type="ECO:0000256" key="8">
    <source>
        <dbReference type="ARBA" id="ARBA00023135"/>
    </source>
</evidence>
<dbReference type="GO" id="GO:0008312">
    <property type="term" value="F:7S RNA binding"/>
    <property type="evidence" value="ECO:0007669"/>
    <property type="project" value="InterPro"/>
</dbReference>
<proteinExistence type="inferred from homology"/>
<dbReference type="InParanoid" id="A0A1C7NBS7"/>
<dbReference type="GO" id="GO:0005786">
    <property type="term" value="C:signal recognition particle, endoplasmic reticulum targeting"/>
    <property type="evidence" value="ECO:0007669"/>
    <property type="project" value="UniProtKB-KW"/>
</dbReference>
<dbReference type="GO" id="GO:0006614">
    <property type="term" value="P:SRP-dependent cotranslational protein targeting to membrane"/>
    <property type="evidence" value="ECO:0007669"/>
    <property type="project" value="InterPro"/>
</dbReference>
<evidence type="ECO:0000256" key="3">
    <source>
        <dbReference type="ARBA" id="ARBA00004604"/>
    </source>
</evidence>
<dbReference type="GO" id="GO:0005730">
    <property type="term" value="C:nucleolus"/>
    <property type="evidence" value="ECO:0007669"/>
    <property type="project" value="UniProtKB-SubCell"/>
</dbReference>
<dbReference type="STRING" id="101091.A0A1C7NBS7"/>
<comment type="caution">
    <text evidence="13">The sequence shown here is derived from an EMBL/GenBank/DDBJ whole genome shotgun (WGS) entry which is preliminary data.</text>
</comment>
<dbReference type="FunCoup" id="A0A1C7NBS7">
    <property type="interactions" value="757"/>
</dbReference>
<dbReference type="AlphaFoldDB" id="A0A1C7NBS7"/>
<dbReference type="InterPro" id="IPR038253">
    <property type="entry name" value="SRP68_N_sf"/>
</dbReference>
<dbReference type="InterPro" id="IPR026258">
    <property type="entry name" value="SRP68"/>
</dbReference>
<reference evidence="13 14" key="1">
    <citation type="submission" date="2016-03" db="EMBL/GenBank/DDBJ databases">
        <title>Choanephora cucurbitarum.</title>
        <authorList>
            <person name="Min B."/>
            <person name="Park H."/>
            <person name="Park J.-H."/>
            <person name="Shin H.-D."/>
            <person name="Choi I.-G."/>
        </authorList>
    </citation>
    <scope>NUCLEOTIDE SEQUENCE [LARGE SCALE GENOMIC DNA]</scope>
    <source>
        <strain evidence="13 14">KUS-F28377</strain>
    </source>
</reference>
<dbReference type="GO" id="GO:0005829">
    <property type="term" value="C:cytosol"/>
    <property type="evidence" value="ECO:0007669"/>
    <property type="project" value="UniProtKB-ARBA"/>
</dbReference>
<gene>
    <name evidence="13" type="primary">SRP68</name>
    <name evidence="13" type="ORF">A0J61_05732</name>
</gene>
<evidence type="ECO:0000256" key="10">
    <source>
        <dbReference type="ARBA" id="ARBA00023274"/>
    </source>
</evidence>
<dbReference type="OrthoDB" id="10255118at2759"/>
<sequence>MVVDVLKLINESRMTYGLRHQDYQRYREYSTNRVRRLRQILKLAQANSKSTNARKALPETFHDARYLHLFVYESERAWAFAMELKHASTNSIDTRPQHHLIKRLKRASQYAEQLHQHCQQQSVDDRTLLDAKAYASSMKGYLLFEQQQWKEALDLFIQSRMIYARFAQIAHAEQEALCYAAMDELDPTIRFCAYRLQLDQDVEKLVDQHPLDKSVQDQLDALSVESSQKNSPVQWREKTVTIKYPGLAETIQEAQQSNSWTEAEKLVKKAVKEDKEATAKVTSSKSAKATEALQYVFTFVEYHVFGSQIKHHLSTISNQSLKPQQRIQLYDNILKNITYFWDLPLVREDMALDGEMNVLDLYYKGCRCVHVAAAYNEMKKTLESLALYQKAQSYVVQAKQALAQIHQFADDALLKVTDQDLSELEQSIQAGTWKSRAAWYLEHGEDEQELAEQLNAVDLDQALLIDQLDHYPSHISPQRLVDLPPKFQPVACKPFYFDLAANFVKYPEEAIADRAGKSSQSTGGFWGIFGGRK</sequence>
<name>A0A1C7NBS7_9FUNG</name>
<comment type="similarity">
    <text evidence="4">Belongs to the SRP68 family.</text>
</comment>
<evidence type="ECO:0000256" key="6">
    <source>
        <dbReference type="ARBA" id="ARBA00022824"/>
    </source>
</evidence>
<dbReference type="Pfam" id="PF16969">
    <property type="entry name" value="SRP68"/>
    <property type="match status" value="1"/>
</dbReference>
<comment type="subcellular location">
    <subcellularLocation>
        <location evidence="2">Cytoplasm</location>
    </subcellularLocation>
    <subcellularLocation>
        <location evidence="1">Endoplasmic reticulum</location>
    </subcellularLocation>
    <subcellularLocation>
        <location evidence="3">Nucleus</location>
        <location evidence="3">Nucleolus</location>
    </subcellularLocation>
</comment>
<dbReference type="InterPro" id="IPR034652">
    <property type="entry name" value="SRP68-RBD"/>
</dbReference>
<dbReference type="PANTHER" id="PTHR12860">
    <property type="entry name" value="SIGNAL RECOGNITION PARTICLE 68 KDA PROTEIN"/>
    <property type="match status" value="1"/>
</dbReference>
<dbReference type="CDD" id="cd15481">
    <property type="entry name" value="SRP68-RBD"/>
    <property type="match status" value="1"/>
</dbReference>